<dbReference type="EMBL" id="NBCO01000025">
    <property type="protein sequence ID" value="ORC86844.1"/>
    <property type="molecule type" value="Genomic_DNA"/>
</dbReference>
<dbReference type="Proteomes" id="UP000192257">
    <property type="component" value="Unassembled WGS sequence"/>
</dbReference>
<keyword evidence="2" id="KW-1185">Reference proteome</keyword>
<organism evidence="1 2">
    <name type="scientific">Trypanosoma theileri</name>
    <dbReference type="NCBI Taxonomy" id="67003"/>
    <lineage>
        <taxon>Eukaryota</taxon>
        <taxon>Discoba</taxon>
        <taxon>Euglenozoa</taxon>
        <taxon>Kinetoplastea</taxon>
        <taxon>Metakinetoplastina</taxon>
        <taxon>Trypanosomatida</taxon>
        <taxon>Trypanosomatidae</taxon>
        <taxon>Trypanosoma</taxon>
    </lineage>
</organism>
<dbReference type="OrthoDB" id="249904at2759"/>
<comment type="caution">
    <text evidence="1">The sequence shown here is derived from an EMBL/GenBank/DDBJ whole genome shotgun (WGS) entry which is preliminary data.</text>
</comment>
<accession>A0A1X0NQ65</accession>
<gene>
    <name evidence="1" type="ORF">TM35_000251400</name>
</gene>
<reference evidence="1 2" key="1">
    <citation type="submission" date="2017-03" db="EMBL/GenBank/DDBJ databases">
        <title>An alternative strategy for trypanosome survival in the mammalian bloodstream revealed through genome and transcriptome analysis of the ubiquitous bovine parasite Trypanosoma (Megatrypanum) theileri.</title>
        <authorList>
            <person name="Kelly S."/>
            <person name="Ivens A."/>
            <person name="Mott A."/>
            <person name="O'Neill E."/>
            <person name="Emms D."/>
            <person name="Macleod O."/>
            <person name="Voorheis P."/>
            <person name="Matthews J."/>
            <person name="Matthews K."/>
            <person name="Carrington M."/>
        </authorList>
    </citation>
    <scope>NUCLEOTIDE SEQUENCE [LARGE SCALE GENOMIC DNA]</scope>
    <source>
        <strain evidence="1">Edinburgh</strain>
    </source>
</reference>
<dbReference type="RefSeq" id="XP_028880910.1">
    <property type="nucleotide sequence ID" value="XM_029027731.1"/>
</dbReference>
<name>A0A1X0NQ65_9TRYP</name>
<sequence length="103" mass="11533">MSGIHRRKHVAPLDTVEMALQRRLLGSNGAAVVVRVIRRRSDLHPQTSPLWQQTDTIAPSPKLNRKKSARKQRVICAACRLSKLEWPYCGISGDPHVSEEAIS</sequence>
<evidence type="ECO:0000313" key="2">
    <source>
        <dbReference type="Proteomes" id="UP000192257"/>
    </source>
</evidence>
<protein>
    <submittedName>
        <fullName evidence="1">Uncharacterized protein</fullName>
    </submittedName>
</protein>
<evidence type="ECO:0000313" key="1">
    <source>
        <dbReference type="EMBL" id="ORC86844.1"/>
    </source>
</evidence>
<dbReference type="AlphaFoldDB" id="A0A1X0NQ65"/>
<dbReference type="VEuPathDB" id="TriTrypDB:TM35_000251400"/>
<dbReference type="GeneID" id="39987511"/>
<proteinExistence type="predicted"/>